<protein>
    <submittedName>
        <fullName evidence="2">Uncharacterized protein</fullName>
    </submittedName>
</protein>
<keyword evidence="1" id="KW-0812">Transmembrane</keyword>
<name>A0A0F9D6T5_9ZZZZ</name>
<proteinExistence type="predicted"/>
<reference evidence="2" key="1">
    <citation type="journal article" date="2015" name="Nature">
        <title>Complex archaea that bridge the gap between prokaryotes and eukaryotes.</title>
        <authorList>
            <person name="Spang A."/>
            <person name="Saw J.H."/>
            <person name="Jorgensen S.L."/>
            <person name="Zaremba-Niedzwiedzka K."/>
            <person name="Martijn J."/>
            <person name="Lind A.E."/>
            <person name="van Eijk R."/>
            <person name="Schleper C."/>
            <person name="Guy L."/>
            <person name="Ettema T.J."/>
        </authorList>
    </citation>
    <scope>NUCLEOTIDE SEQUENCE</scope>
</reference>
<accession>A0A0F9D6T5</accession>
<keyword evidence="1" id="KW-0472">Membrane</keyword>
<feature type="transmembrane region" description="Helical" evidence="1">
    <location>
        <begin position="29"/>
        <end position="51"/>
    </location>
</feature>
<evidence type="ECO:0000256" key="1">
    <source>
        <dbReference type="SAM" id="Phobius"/>
    </source>
</evidence>
<gene>
    <name evidence="2" type="ORF">LCGC14_2315810</name>
</gene>
<keyword evidence="1" id="KW-1133">Transmembrane helix</keyword>
<organism evidence="2">
    <name type="scientific">marine sediment metagenome</name>
    <dbReference type="NCBI Taxonomy" id="412755"/>
    <lineage>
        <taxon>unclassified sequences</taxon>
        <taxon>metagenomes</taxon>
        <taxon>ecological metagenomes</taxon>
    </lineage>
</organism>
<comment type="caution">
    <text evidence="2">The sequence shown here is derived from an EMBL/GenBank/DDBJ whole genome shotgun (WGS) entry which is preliminary data.</text>
</comment>
<evidence type="ECO:0000313" key="2">
    <source>
        <dbReference type="EMBL" id="KKL49406.1"/>
    </source>
</evidence>
<sequence length="52" mass="5520">MFEIGYFIKLGLAYIGAATIGLVTDPVFYIGVVVGVIVGIGGLWIAAEVLYR</sequence>
<dbReference type="EMBL" id="LAZR01032968">
    <property type="protein sequence ID" value="KKL49406.1"/>
    <property type="molecule type" value="Genomic_DNA"/>
</dbReference>
<dbReference type="AlphaFoldDB" id="A0A0F9D6T5"/>
<feature type="transmembrane region" description="Helical" evidence="1">
    <location>
        <begin position="7"/>
        <end position="23"/>
    </location>
</feature>